<dbReference type="Proteomes" id="UP000189703">
    <property type="component" value="Unplaced"/>
</dbReference>
<dbReference type="GO" id="GO:0005743">
    <property type="term" value="C:mitochondrial inner membrane"/>
    <property type="evidence" value="ECO:0007669"/>
    <property type="project" value="UniProtKB-SubCell"/>
</dbReference>
<feature type="compositionally biased region" description="Low complexity" evidence="6">
    <location>
        <begin position="28"/>
        <end position="42"/>
    </location>
</feature>
<evidence type="ECO:0000256" key="1">
    <source>
        <dbReference type="ARBA" id="ARBA00004370"/>
    </source>
</evidence>
<proteinExistence type="inferred from homology"/>
<accession>A0A1U8B8V1</accession>
<reference evidence="8" key="1">
    <citation type="submission" date="2025-08" db="UniProtKB">
        <authorList>
            <consortium name="RefSeq"/>
        </authorList>
    </citation>
    <scope>IDENTIFICATION</scope>
</reference>
<evidence type="ECO:0000313" key="7">
    <source>
        <dbReference type="Proteomes" id="UP000189703"/>
    </source>
</evidence>
<keyword evidence="5" id="KW-0999">Mitochondrion inner membrane</keyword>
<dbReference type="eggNOG" id="KOG1563">
    <property type="taxonomic scope" value="Eukaryota"/>
</dbReference>
<comment type="caution">
    <text evidence="5">Lacks conserved residue(s) required for the propagation of feature annotation.</text>
</comment>
<evidence type="ECO:0000313" key="8">
    <source>
        <dbReference type="RefSeq" id="XP_010272751.1"/>
    </source>
</evidence>
<dbReference type="GeneID" id="104608446"/>
<dbReference type="InterPro" id="IPR045214">
    <property type="entry name" value="Surf1/Surf4"/>
</dbReference>
<keyword evidence="2 5" id="KW-0812">Transmembrane</keyword>
<comment type="function">
    <text evidence="5">Probably involved in the biogenesis of the COX complex.</text>
</comment>
<comment type="similarity">
    <text evidence="5">Belongs to the SURF1 family.</text>
</comment>
<evidence type="ECO:0000256" key="4">
    <source>
        <dbReference type="ARBA" id="ARBA00023136"/>
    </source>
</evidence>
<keyword evidence="3 5" id="KW-1133">Transmembrane helix</keyword>
<keyword evidence="5" id="KW-0496">Mitochondrion</keyword>
<dbReference type="PROSITE" id="PS50895">
    <property type="entry name" value="SURF1"/>
    <property type="match status" value="1"/>
</dbReference>
<gene>
    <name evidence="8" type="primary">LOC104608446</name>
</gene>
<dbReference type="InParanoid" id="A0A1U8B8V1"/>
<dbReference type="InterPro" id="IPR002994">
    <property type="entry name" value="Surf1/Shy1"/>
</dbReference>
<protein>
    <recommendedName>
        <fullName evidence="5">SURF1-like protein</fullName>
    </recommendedName>
</protein>
<dbReference type="PANTHER" id="PTHR23427">
    <property type="entry name" value="SURFEIT LOCUS PROTEIN"/>
    <property type="match status" value="1"/>
</dbReference>
<feature type="region of interest" description="Disordered" evidence="6">
    <location>
        <begin position="19"/>
        <end position="51"/>
    </location>
</feature>
<dbReference type="RefSeq" id="XP_010272751.1">
    <property type="nucleotide sequence ID" value="XM_010274449.2"/>
</dbReference>
<keyword evidence="4 5" id="KW-0472">Membrane</keyword>
<evidence type="ECO:0000256" key="2">
    <source>
        <dbReference type="ARBA" id="ARBA00022692"/>
    </source>
</evidence>
<dbReference type="FunCoup" id="A0A1U8B8V1">
    <property type="interactions" value="3085"/>
</dbReference>
<feature type="transmembrane region" description="Helical" evidence="5">
    <location>
        <begin position="64"/>
        <end position="82"/>
    </location>
</feature>
<keyword evidence="7" id="KW-1185">Reference proteome</keyword>
<dbReference type="OrthoDB" id="10040024at2759"/>
<dbReference type="OMA" id="WYSRDVA"/>
<dbReference type="AlphaFoldDB" id="A0A1U8B8V1"/>
<evidence type="ECO:0000256" key="5">
    <source>
        <dbReference type="RuleBase" id="RU363076"/>
    </source>
</evidence>
<sequence length="344" mass="38967">MAKFKTLIKIRGAIPNICPRKWGQPTDSPLSSSFSSSGRPLSALAGSPATLSSQSQERGRWSRWLLFLPGAITFGLGTWQIIRRQQKIEMLEYRKRRLELEPIAWNSSSSSSPGENLSSLEFRKVICEGVFDESKSIYVGPRSRSISGVTENGYYVITPLVPITDNPERVQSPILVNRGWVPRNWRDKPVEASQDVEQSSNKMYHDVGENERSSWWKFWSKKPKHIKDQVPAITPVKVIGVVRGSEKPSIFVPENDPASGQWFYVDVSAIARTRGLAENTMYIEDINENVNPSKPYPVPKDVNTLIRSSVMPQDHLNYTLTWYSLSAAVTFMAVKRLKPRKSQR</sequence>
<comment type="subcellular location">
    <subcellularLocation>
        <location evidence="1">Membrane</location>
    </subcellularLocation>
    <subcellularLocation>
        <location evidence="5">Mitochondrion inner membrane</location>
        <topology evidence="5">Multi-pass membrane protein</topology>
    </subcellularLocation>
</comment>
<dbReference type="CDD" id="cd06662">
    <property type="entry name" value="SURF1"/>
    <property type="match status" value="1"/>
</dbReference>
<organism evidence="7 8">
    <name type="scientific">Nelumbo nucifera</name>
    <name type="common">Sacred lotus</name>
    <dbReference type="NCBI Taxonomy" id="4432"/>
    <lineage>
        <taxon>Eukaryota</taxon>
        <taxon>Viridiplantae</taxon>
        <taxon>Streptophyta</taxon>
        <taxon>Embryophyta</taxon>
        <taxon>Tracheophyta</taxon>
        <taxon>Spermatophyta</taxon>
        <taxon>Magnoliopsida</taxon>
        <taxon>Proteales</taxon>
        <taxon>Nelumbonaceae</taxon>
        <taxon>Nelumbo</taxon>
    </lineage>
</organism>
<name>A0A1U8B8V1_NELNU</name>
<evidence type="ECO:0000256" key="3">
    <source>
        <dbReference type="ARBA" id="ARBA00022989"/>
    </source>
</evidence>
<dbReference type="KEGG" id="nnu:104608446"/>
<evidence type="ECO:0000256" key="6">
    <source>
        <dbReference type="SAM" id="MobiDB-lite"/>
    </source>
</evidence>
<dbReference type="STRING" id="4432.A0A1U8B8V1"/>
<dbReference type="Pfam" id="PF02104">
    <property type="entry name" value="SURF1"/>
    <property type="match status" value="1"/>
</dbReference>
<dbReference type="PANTHER" id="PTHR23427:SF2">
    <property type="entry name" value="SURFEIT LOCUS PROTEIN 1"/>
    <property type="match status" value="1"/>
</dbReference>